<evidence type="ECO:0000313" key="3">
    <source>
        <dbReference type="Proteomes" id="UP001295684"/>
    </source>
</evidence>
<accession>A0AAD1XP58</accession>
<organism evidence="2 3">
    <name type="scientific">Euplotes crassus</name>
    <dbReference type="NCBI Taxonomy" id="5936"/>
    <lineage>
        <taxon>Eukaryota</taxon>
        <taxon>Sar</taxon>
        <taxon>Alveolata</taxon>
        <taxon>Ciliophora</taxon>
        <taxon>Intramacronucleata</taxon>
        <taxon>Spirotrichea</taxon>
        <taxon>Hypotrichia</taxon>
        <taxon>Euplotida</taxon>
        <taxon>Euplotidae</taxon>
        <taxon>Moneuplotes</taxon>
    </lineage>
</organism>
<feature type="signal peptide" evidence="1">
    <location>
        <begin position="1"/>
        <end position="15"/>
    </location>
</feature>
<dbReference type="EMBL" id="CAMPGE010017757">
    <property type="protein sequence ID" value="CAI2376216.1"/>
    <property type="molecule type" value="Genomic_DNA"/>
</dbReference>
<dbReference type="AlphaFoldDB" id="A0AAD1XP58"/>
<evidence type="ECO:0000313" key="2">
    <source>
        <dbReference type="EMBL" id="CAI2376216.1"/>
    </source>
</evidence>
<comment type="caution">
    <text evidence="2">The sequence shown here is derived from an EMBL/GenBank/DDBJ whole genome shotgun (WGS) entry which is preliminary data.</text>
</comment>
<proteinExistence type="predicted"/>
<feature type="chain" id="PRO_5042066184" evidence="1">
    <location>
        <begin position="16"/>
        <end position="257"/>
    </location>
</feature>
<evidence type="ECO:0000256" key="1">
    <source>
        <dbReference type="SAM" id="SignalP"/>
    </source>
</evidence>
<protein>
    <submittedName>
        <fullName evidence="2">Uncharacterized protein</fullName>
    </submittedName>
</protein>
<name>A0AAD1XP58_EUPCR</name>
<sequence length="257" mass="29804">MKVLIFMLIFTQVICIGGPLESFVAFPDLNLRATTLRYMTLHKILAQLIDLIRLVGFSKTNWFSLIMEVVQDWEMLLDTLFGCKMINCLSTELIMVGLFDEFRKHSKNLVSEIKYGFLELGFLYGKKALKIYTKIVHIKGEQAFKSDSECIRMRVGQYFMPTYIGEDTSECVEYDDIILSVLGPTGKPCKILPLLFQALLFLSLAGMIKFCKSLVMTEWERYKKLKEVLNSRNQVRAVHRHYWQDEGEINVNLVEIE</sequence>
<reference evidence="2" key="1">
    <citation type="submission" date="2023-07" db="EMBL/GenBank/DDBJ databases">
        <authorList>
            <consortium name="AG Swart"/>
            <person name="Singh M."/>
            <person name="Singh A."/>
            <person name="Seah K."/>
            <person name="Emmerich C."/>
        </authorList>
    </citation>
    <scope>NUCLEOTIDE SEQUENCE</scope>
    <source>
        <strain evidence="2">DP1</strain>
    </source>
</reference>
<dbReference type="Proteomes" id="UP001295684">
    <property type="component" value="Unassembled WGS sequence"/>
</dbReference>
<keyword evidence="1" id="KW-0732">Signal</keyword>
<gene>
    <name evidence="2" type="ORF">ECRASSUSDP1_LOCUS17585</name>
</gene>
<keyword evidence="3" id="KW-1185">Reference proteome</keyword>